<evidence type="ECO:0000313" key="1">
    <source>
        <dbReference type="EMBL" id="KAB8128324.1"/>
    </source>
</evidence>
<name>A0A7C8GRM8_9BACI</name>
<dbReference type="RefSeq" id="WP_153406028.1">
    <property type="nucleotide sequence ID" value="NZ_ML762439.1"/>
</dbReference>
<organism evidence="1 2">
    <name type="scientific">Gracilibacillus oryzae</name>
    <dbReference type="NCBI Taxonomy" id="1672701"/>
    <lineage>
        <taxon>Bacteria</taxon>
        <taxon>Bacillati</taxon>
        <taxon>Bacillota</taxon>
        <taxon>Bacilli</taxon>
        <taxon>Bacillales</taxon>
        <taxon>Bacillaceae</taxon>
        <taxon>Gracilibacillus</taxon>
    </lineage>
</organism>
<accession>A0A7C8GRM8</accession>
<dbReference type="SUPFAM" id="SSF141571">
    <property type="entry name" value="Pentapeptide repeat-like"/>
    <property type="match status" value="1"/>
</dbReference>
<dbReference type="PANTHER" id="PTHR14136">
    <property type="entry name" value="BTB_POZ DOMAIN-CONTAINING PROTEIN KCTD9"/>
    <property type="match status" value="1"/>
</dbReference>
<dbReference type="InterPro" id="IPR001646">
    <property type="entry name" value="5peptide_repeat"/>
</dbReference>
<dbReference type="Proteomes" id="UP000480246">
    <property type="component" value="Unassembled WGS sequence"/>
</dbReference>
<reference evidence="1 2" key="1">
    <citation type="submission" date="2019-10" db="EMBL/GenBank/DDBJ databases">
        <title>Gracilibacillus sp. nov. isolated from rice seeds.</title>
        <authorList>
            <person name="He S."/>
        </authorList>
    </citation>
    <scope>NUCLEOTIDE SEQUENCE [LARGE SCALE GENOMIC DNA]</scope>
    <source>
        <strain evidence="1 2">TD8</strain>
    </source>
</reference>
<evidence type="ECO:0000313" key="2">
    <source>
        <dbReference type="Proteomes" id="UP000480246"/>
    </source>
</evidence>
<keyword evidence="2" id="KW-1185">Reference proteome</keyword>
<dbReference type="InterPro" id="IPR051082">
    <property type="entry name" value="Pentapeptide-BTB/POZ_domain"/>
</dbReference>
<dbReference type="Pfam" id="PF00805">
    <property type="entry name" value="Pentapeptide"/>
    <property type="match status" value="1"/>
</dbReference>
<dbReference type="AlphaFoldDB" id="A0A7C8GRM8"/>
<dbReference type="Gene3D" id="2.160.20.80">
    <property type="entry name" value="E3 ubiquitin-protein ligase SopA"/>
    <property type="match status" value="1"/>
</dbReference>
<sequence length="270" mass="30503">MNDNQYLKSDCENCFALCCVALPYMQSNEFAFNKAAGEPCRHLQNNFLCGIHQELRNKGFKGCTVYECFGAGQKVAQQIYHGENWRDNPETAEEMFLVFPKVQQLHEILYYLNEAAQRTETQPIHGKLMEVFAKIDYYTKLEAEAILKVDISEQRAMVNPILMKASEMVRNEYKQNTRLPLELIGANLRNKKLAGMNFRGSLLIAANLSGADLRGADFIGADLRDTNLNGANLDKCIFLTQTQLNAAKGDQNTILPVHLHKPAHWLKASS</sequence>
<protein>
    <submittedName>
        <fullName evidence="1">Pentapeptide repeat-containing protein</fullName>
    </submittedName>
</protein>
<comment type="caution">
    <text evidence="1">The sequence shown here is derived from an EMBL/GenBank/DDBJ whole genome shotgun (WGS) entry which is preliminary data.</text>
</comment>
<gene>
    <name evidence="1" type="ORF">F9U64_16670</name>
</gene>
<proteinExistence type="predicted"/>
<dbReference type="OrthoDB" id="154708at2"/>
<dbReference type="PANTHER" id="PTHR14136:SF37">
    <property type="entry name" value="PENTAPEPTIDE REPEAT-CONTAINING PROTEIN"/>
    <property type="match status" value="1"/>
</dbReference>
<dbReference type="EMBL" id="WEID01000083">
    <property type="protein sequence ID" value="KAB8128324.1"/>
    <property type="molecule type" value="Genomic_DNA"/>
</dbReference>